<evidence type="ECO:0000256" key="1">
    <source>
        <dbReference type="SAM" id="MobiDB-lite"/>
    </source>
</evidence>
<evidence type="ECO:0000313" key="4">
    <source>
        <dbReference type="Proteomes" id="UP001596150"/>
    </source>
</evidence>
<keyword evidence="2" id="KW-1133">Transmembrane helix</keyword>
<dbReference type="RefSeq" id="WP_266344773.1">
    <property type="nucleotide sequence ID" value="NZ_JAPKNH010000006.1"/>
</dbReference>
<dbReference type="PANTHER" id="PTHR38592">
    <property type="entry name" value="BLL4819 PROTEIN"/>
    <property type="match status" value="1"/>
</dbReference>
<comment type="caution">
    <text evidence="3">The sequence shown here is derived from an EMBL/GenBank/DDBJ whole genome shotgun (WGS) entry which is preliminary data.</text>
</comment>
<keyword evidence="2" id="KW-0472">Membrane</keyword>
<feature type="transmembrane region" description="Helical" evidence="2">
    <location>
        <begin position="12"/>
        <end position="33"/>
    </location>
</feature>
<keyword evidence="2" id="KW-0812">Transmembrane</keyword>
<dbReference type="PIRSF" id="PIRSF028704">
    <property type="entry name" value="UPC028704"/>
    <property type="match status" value="1"/>
</dbReference>
<feature type="region of interest" description="Disordered" evidence="1">
    <location>
        <begin position="373"/>
        <end position="396"/>
    </location>
</feature>
<feature type="transmembrane region" description="Helical" evidence="2">
    <location>
        <begin position="268"/>
        <end position="288"/>
    </location>
</feature>
<feature type="transmembrane region" description="Helical" evidence="2">
    <location>
        <begin position="309"/>
        <end position="327"/>
    </location>
</feature>
<dbReference type="PANTHER" id="PTHR38592:SF3">
    <property type="entry name" value="BLL4819 PROTEIN"/>
    <property type="match status" value="1"/>
</dbReference>
<feature type="transmembrane region" description="Helical" evidence="2">
    <location>
        <begin position="228"/>
        <end position="248"/>
    </location>
</feature>
<feature type="transmembrane region" description="Helical" evidence="2">
    <location>
        <begin position="339"/>
        <end position="365"/>
    </location>
</feature>
<feature type="transmembrane region" description="Helical" evidence="2">
    <location>
        <begin position="45"/>
        <end position="62"/>
    </location>
</feature>
<feature type="transmembrane region" description="Helical" evidence="2">
    <location>
        <begin position="196"/>
        <end position="216"/>
    </location>
</feature>
<dbReference type="EMBL" id="JBHSML010000001">
    <property type="protein sequence ID" value="MFC5514141.1"/>
    <property type="molecule type" value="Genomic_DNA"/>
</dbReference>
<keyword evidence="4" id="KW-1185">Reference proteome</keyword>
<feature type="transmembrane region" description="Helical" evidence="2">
    <location>
        <begin position="83"/>
        <end position="106"/>
    </location>
</feature>
<proteinExistence type="predicted"/>
<accession>A0ABW0PNB1</accession>
<reference evidence="4" key="1">
    <citation type="journal article" date="2019" name="Int. J. Syst. Evol. Microbiol.">
        <title>The Global Catalogue of Microorganisms (GCM) 10K type strain sequencing project: providing services to taxonomists for standard genome sequencing and annotation.</title>
        <authorList>
            <consortium name="The Broad Institute Genomics Platform"/>
            <consortium name="The Broad Institute Genome Sequencing Center for Infectious Disease"/>
            <person name="Wu L."/>
            <person name="Ma J."/>
        </authorList>
    </citation>
    <scope>NUCLEOTIDE SEQUENCE [LARGE SCALE GENOMIC DNA]</scope>
    <source>
        <strain evidence="4">KACC 12633</strain>
    </source>
</reference>
<feature type="transmembrane region" description="Helical" evidence="2">
    <location>
        <begin position="141"/>
        <end position="160"/>
    </location>
</feature>
<protein>
    <submittedName>
        <fullName evidence="3">OpgC family protein</fullName>
    </submittedName>
</protein>
<organism evidence="3 4">
    <name type="scientific">Kaistia terrae</name>
    <dbReference type="NCBI Taxonomy" id="537017"/>
    <lineage>
        <taxon>Bacteria</taxon>
        <taxon>Pseudomonadati</taxon>
        <taxon>Pseudomonadota</taxon>
        <taxon>Alphaproteobacteria</taxon>
        <taxon>Hyphomicrobiales</taxon>
        <taxon>Kaistiaceae</taxon>
        <taxon>Kaistia</taxon>
    </lineage>
</organism>
<evidence type="ECO:0000313" key="3">
    <source>
        <dbReference type="EMBL" id="MFC5514141.1"/>
    </source>
</evidence>
<evidence type="ECO:0000256" key="2">
    <source>
        <dbReference type="SAM" id="Phobius"/>
    </source>
</evidence>
<name>A0ABW0PNB1_9HYPH</name>
<dbReference type="InterPro" id="IPR014550">
    <property type="entry name" value="UCP028704_OpgC"/>
</dbReference>
<dbReference type="Proteomes" id="UP001596150">
    <property type="component" value="Unassembled WGS sequence"/>
</dbReference>
<sequence length="396" mass="43847">MSTSMARDYRIDFFRGLALISIFVNHIPGNLYSNFTHRNFGLSDAAEIFVLLAGISAALAYYPRFISGQAGQSVGRIGKRIGTLYVAHLASIACGFAIYAGASLWLDQPGLMLPDERHWIVEQPVRALAGMGMLSYQTGNFNILPMYMVMMAMLPIIMLLARVRLSLVLAASLALWAIANAWRITLPSFPGEGGWYFNPFTWQVLFVIGFVGGILLRRGDRIPVSRPLYGLAVAYLLAAAALVFAHLWDYFPTLPEWVWISGFNKSWVGFFRLLHVLAMAYVVLYSPLPALLKRWLDEGNWIVRLGRHTLPVFWTGTILSVTGHIIRESVFGLPNDPTFTPFGMLLDTVLIGVGLSLLFALAWYLDWTRPSAPRSRPAADTQDGASKAAPGMVAAE</sequence>
<gene>
    <name evidence="3" type="ORF">ACFPP9_00040</name>
</gene>
<dbReference type="Pfam" id="PF10129">
    <property type="entry name" value="OpgC_C"/>
    <property type="match status" value="1"/>
</dbReference>
<feature type="transmembrane region" description="Helical" evidence="2">
    <location>
        <begin position="167"/>
        <end position="184"/>
    </location>
</feature>